<dbReference type="PRINTS" id="PR00419">
    <property type="entry name" value="ADXRDTASE"/>
</dbReference>
<dbReference type="STRING" id="76728.AQ490_04620"/>
<gene>
    <name evidence="3" type="ORF">AQ490_04620</name>
</gene>
<organism evidence="3 4">
    <name type="scientific">Wenjunlia vitaminophila</name>
    <name type="common">Streptomyces vitaminophilus</name>
    <dbReference type="NCBI Taxonomy" id="76728"/>
    <lineage>
        <taxon>Bacteria</taxon>
        <taxon>Bacillati</taxon>
        <taxon>Actinomycetota</taxon>
        <taxon>Actinomycetes</taxon>
        <taxon>Kitasatosporales</taxon>
        <taxon>Streptomycetaceae</taxon>
        <taxon>Wenjunlia</taxon>
    </lineage>
</organism>
<comment type="caution">
    <text evidence="3">The sequence shown here is derived from an EMBL/GenBank/DDBJ whole genome shotgun (WGS) entry which is preliminary data.</text>
</comment>
<proteinExistence type="predicted"/>
<dbReference type="InterPro" id="IPR050464">
    <property type="entry name" value="Zeta_carotene_desat/Oxidored"/>
</dbReference>
<feature type="region of interest" description="Disordered" evidence="1">
    <location>
        <begin position="435"/>
        <end position="457"/>
    </location>
</feature>
<dbReference type="PANTHER" id="PTHR42923">
    <property type="entry name" value="PROTOPORPHYRINOGEN OXIDASE"/>
    <property type="match status" value="1"/>
</dbReference>
<evidence type="ECO:0000256" key="1">
    <source>
        <dbReference type="SAM" id="MobiDB-lite"/>
    </source>
</evidence>
<evidence type="ECO:0000313" key="3">
    <source>
        <dbReference type="EMBL" id="KRV47677.1"/>
    </source>
</evidence>
<keyword evidence="4" id="KW-1185">Reference proteome</keyword>
<dbReference type="Pfam" id="PF01593">
    <property type="entry name" value="Amino_oxidase"/>
    <property type="match status" value="1"/>
</dbReference>
<evidence type="ECO:0000313" key="4">
    <source>
        <dbReference type="Proteomes" id="UP000050867"/>
    </source>
</evidence>
<feature type="domain" description="Amine oxidase" evidence="2">
    <location>
        <begin position="13"/>
        <end position="437"/>
    </location>
</feature>
<dbReference type="Gene3D" id="1.10.3110.10">
    <property type="entry name" value="protoporphyrinogen ix oxidase, domain 3"/>
    <property type="match status" value="1"/>
</dbReference>
<dbReference type="Gene3D" id="3.90.660.20">
    <property type="entry name" value="Protoporphyrinogen oxidase, mitochondrial, domain 2"/>
    <property type="match status" value="1"/>
</dbReference>
<dbReference type="eggNOG" id="COG1232">
    <property type="taxonomic scope" value="Bacteria"/>
</dbReference>
<reference evidence="3 4" key="1">
    <citation type="submission" date="2015-10" db="EMBL/GenBank/DDBJ databases">
        <title>Draft genome sequence of pyrrolomycin-producing Streptomyces vitaminophilus.</title>
        <authorList>
            <person name="Graham D.E."/>
            <person name="Mahan K.M."/>
            <person name="Klingeman D.M."/>
            <person name="Hettich R.L."/>
            <person name="Parry R.J."/>
        </authorList>
    </citation>
    <scope>NUCLEOTIDE SEQUENCE [LARGE SCALE GENOMIC DNA]</scope>
    <source>
        <strain evidence="3 4">ATCC 31673</strain>
    </source>
</reference>
<dbReference type="InterPro" id="IPR002937">
    <property type="entry name" value="Amino_oxidase"/>
</dbReference>
<dbReference type="EMBL" id="LLZU01000035">
    <property type="protein sequence ID" value="KRV47677.1"/>
    <property type="molecule type" value="Genomic_DNA"/>
</dbReference>
<dbReference type="GO" id="GO:0016491">
    <property type="term" value="F:oxidoreductase activity"/>
    <property type="evidence" value="ECO:0007669"/>
    <property type="project" value="InterPro"/>
</dbReference>
<dbReference type="AlphaFoldDB" id="A0A0T6LNI1"/>
<sequence length="457" mass="48816">MTDLDVAVVGGGISGLATAHWVSRQGRSVSVFEAADRVGGRMATRRHDGYLIDEGAETLAVHGYPATWRLLDELGVGGEEILPVRSSVGMWRKGRAHPRVGHPLGGVTGAGLTLRGRMEMSRMTSRLLRRAGSYDVDHPESTPLGTTTVAEFAADYSAEMFQYLLQPAVGTAFGWQPERSCMGPFVASMVSTRGIWKWRTYRDGMDTLARRAAATLDVRTSRPVAEVTAVPGGARLVFEDGAVLTARQVVLAVPAPLAARMHPGAPADEREYLRACGYAPMARVTCLLDRPLEPARRGLAPPVYALLLPEVEDQVLGGLTIEHNKAANRAPSGAGLVSLLPAAGTAGELLTASDETVAKTLLDRAEAYLPGVRAACTSWFVHRFPCGAVEASPQALRARPEFARRPTRTVEYAGDWLYLRASSEGAVRSAQWAAERVSSHAPGGVSTARAATSTDQP</sequence>
<accession>A0A0T6LNI1</accession>
<dbReference type="Proteomes" id="UP000050867">
    <property type="component" value="Unassembled WGS sequence"/>
</dbReference>
<dbReference type="SUPFAM" id="SSF51905">
    <property type="entry name" value="FAD/NAD(P)-binding domain"/>
    <property type="match status" value="1"/>
</dbReference>
<dbReference type="InterPro" id="IPR036188">
    <property type="entry name" value="FAD/NAD-bd_sf"/>
</dbReference>
<dbReference type="OrthoDB" id="3267377at2"/>
<dbReference type="Gene3D" id="3.50.50.60">
    <property type="entry name" value="FAD/NAD(P)-binding domain"/>
    <property type="match status" value="1"/>
</dbReference>
<evidence type="ECO:0000259" key="2">
    <source>
        <dbReference type="Pfam" id="PF01593"/>
    </source>
</evidence>
<protein>
    <recommendedName>
        <fullName evidence="2">Amine oxidase domain-containing protein</fullName>
    </recommendedName>
</protein>
<name>A0A0T6LNI1_WENVI</name>
<dbReference type="RefSeq" id="WP_018386106.1">
    <property type="nucleotide sequence ID" value="NZ_LLZU01000035.1"/>
</dbReference>
<dbReference type="SUPFAM" id="SSF54373">
    <property type="entry name" value="FAD-linked reductases, C-terminal domain"/>
    <property type="match status" value="1"/>
</dbReference>